<organism evidence="2 3">
    <name type="scientific">Aspergillus steynii IBT 23096</name>
    <dbReference type="NCBI Taxonomy" id="1392250"/>
    <lineage>
        <taxon>Eukaryota</taxon>
        <taxon>Fungi</taxon>
        <taxon>Dikarya</taxon>
        <taxon>Ascomycota</taxon>
        <taxon>Pezizomycotina</taxon>
        <taxon>Eurotiomycetes</taxon>
        <taxon>Eurotiomycetidae</taxon>
        <taxon>Eurotiales</taxon>
        <taxon>Aspergillaceae</taxon>
        <taxon>Aspergillus</taxon>
        <taxon>Aspergillus subgen. Circumdati</taxon>
    </lineage>
</organism>
<name>A0A2I2G4N5_9EURO</name>
<feature type="compositionally biased region" description="Basic and acidic residues" evidence="1">
    <location>
        <begin position="9"/>
        <end position="24"/>
    </location>
</feature>
<dbReference type="GeneID" id="36550442"/>
<gene>
    <name evidence="2" type="ORF">P170DRAFT_198249</name>
</gene>
<dbReference type="EMBL" id="MSFO01000005">
    <property type="protein sequence ID" value="PLB47813.1"/>
    <property type="molecule type" value="Genomic_DNA"/>
</dbReference>
<evidence type="ECO:0000313" key="2">
    <source>
        <dbReference type="EMBL" id="PLB47813.1"/>
    </source>
</evidence>
<feature type="region of interest" description="Disordered" evidence="1">
    <location>
        <begin position="1"/>
        <end position="34"/>
    </location>
</feature>
<evidence type="ECO:0000256" key="1">
    <source>
        <dbReference type="SAM" id="MobiDB-lite"/>
    </source>
</evidence>
<dbReference type="VEuPathDB" id="FungiDB:P170DRAFT_198249"/>
<dbReference type="AlphaFoldDB" id="A0A2I2G4N5"/>
<reference evidence="2 3" key="1">
    <citation type="submission" date="2016-12" db="EMBL/GenBank/DDBJ databases">
        <title>The genomes of Aspergillus section Nigri reveals drivers in fungal speciation.</title>
        <authorList>
            <consortium name="DOE Joint Genome Institute"/>
            <person name="Vesth T.C."/>
            <person name="Nybo J."/>
            <person name="Theobald S."/>
            <person name="Brandl J."/>
            <person name="Frisvad J.C."/>
            <person name="Nielsen K.F."/>
            <person name="Lyhne E.K."/>
            <person name="Kogle M.E."/>
            <person name="Kuo A."/>
            <person name="Riley R."/>
            <person name="Clum A."/>
            <person name="Nolan M."/>
            <person name="Lipzen A."/>
            <person name="Salamov A."/>
            <person name="Henrissat B."/>
            <person name="Wiebenga A."/>
            <person name="De Vries R.P."/>
            <person name="Grigoriev I.V."/>
            <person name="Mortensen U.H."/>
            <person name="Andersen M.R."/>
            <person name="Baker S.E."/>
        </authorList>
    </citation>
    <scope>NUCLEOTIDE SEQUENCE [LARGE SCALE GENOMIC DNA]</scope>
    <source>
        <strain evidence="2 3">IBT 23096</strain>
    </source>
</reference>
<proteinExistence type="predicted"/>
<protein>
    <submittedName>
        <fullName evidence="2">Uncharacterized protein</fullName>
    </submittedName>
</protein>
<comment type="caution">
    <text evidence="2">The sequence shown here is derived from an EMBL/GenBank/DDBJ whole genome shotgun (WGS) entry which is preliminary data.</text>
</comment>
<dbReference type="Proteomes" id="UP000234275">
    <property type="component" value="Unassembled WGS sequence"/>
</dbReference>
<accession>A0A2I2G4N5</accession>
<keyword evidence="3" id="KW-1185">Reference proteome</keyword>
<sequence>MGYHLKIGRKSEDMGEEVHKDQTSRNRIQKQKKERLKSYNEQMWAKWVKHGHRRFCTRNAEQEKRMRVLYSRLLESLLCPCKDDFKHRKCKK</sequence>
<dbReference type="RefSeq" id="XP_024703115.1">
    <property type="nucleotide sequence ID" value="XM_024842744.1"/>
</dbReference>
<evidence type="ECO:0000313" key="3">
    <source>
        <dbReference type="Proteomes" id="UP000234275"/>
    </source>
</evidence>